<accession>A0A9K3PUA9</accession>
<keyword evidence="2" id="KW-1185">Reference proteome</keyword>
<gene>
    <name evidence="1" type="ORF">IV203_002092</name>
</gene>
<evidence type="ECO:0000313" key="1">
    <source>
        <dbReference type="EMBL" id="KAG7357404.1"/>
    </source>
</evidence>
<comment type="caution">
    <text evidence="1">The sequence shown here is derived from an EMBL/GenBank/DDBJ whole genome shotgun (WGS) entry which is preliminary data.</text>
</comment>
<proteinExistence type="predicted"/>
<dbReference type="AlphaFoldDB" id="A0A9K3PUA9"/>
<evidence type="ECO:0000313" key="2">
    <source>
        <dbReference type="Proteomes" id="UP000693970"/>
    </source>
</evidence>
<protein>
    <submittedName>
        <fullName evidence="1">Uncharacterized protein</fullName>
    </submittedName>
</protein>
<dbReference type="Proteomes" id="UP000693970">
    <property type="component" value="Unassembled WGS sequence"/>
</dbReference>
<dbReference type="EMBL" id="JAGRRH010000015">
    <property type="protein sequence ID" value="KAG7357404.1"/>
    <property type="molecule type" value="Genomic_DNA"/>
</dbReference>
<sequence>MLNNTRSTYFSNRYLTGYTRRLDFYDGSATGRSSFLESSIHEAAAVATRFKSKVPTFSPSRFFSSSELVLPFSSFSDSFALEAGYKGSDALKYRCRARLEHGRSYVDQDEICSALLERLVNNIMWLV</sequence>
<reference evidence="1" key="2">
    <citation type="submission" date="2021-04" db="EMBL/GenBank/DDBJ databases">
        <authorList>
            <person name="Podell S."/>
        </authorList>
    </citation>
    <scope>NUCLEOTIDE SEQUENCE</scope>
    <source>
        <strain evidence="1">Hildebrandi</strain>
    </source>
</reference>
<name>A0A9K3PUA9_9STRA</name>
<organism evidence="1 2">
    <name type="scientific">Nitzschia inconspicua</name>
    <dbReference type="NCBI Taxonomy" id="303405"/>
    <lineage>
        <taxon>Eukaryota</taxon>
        <taxon>Sar</taxon>
        <taxon>Stramenopiles</taxon>
        <taxon>Ochrophyta</taxon>
        <taxon>Bacillariophyta</taxon>
        <taxon>Bacillariophyceae</taxon>
        <taxon>Bacillariophycidae</taxon>
        <taxon>Bacillariales</taxon>
        <taxon>Bacillariaceae</taxon>
        <taxon>Nitzschia</taxon>
    </lineage>
</organism>
<reference evidence="1" key="1">
    <citation type="journal article" date="2021" name="Sci. Rep.">
        <title>Diploid genomic architecture of Nitzschia inconspicua, an elite biomass production diatom.</title>
        <authorList>
            <person name="Oliver A."/>
            <person name="Podell S."/>
            <person name="Pinowska A."/>
            <person name="Traller J.C."/>
            <person name="Smith S.R."/>
            <person name="McClure R."/>
            <person name="Beliaev A."/>
            <person name="Bohutskyi P."/>
            <person name="Hill E.A."/>
            <person name="Rabines A."/>
            <person name="Zheng H."/>
            <person name="Allen L.Z."/>
            <person name="Kuo A."/>
            <person name="Grigoriev I.V."/>
            <person name="Allen A.E."/>
            <person name="Hazlebeck D."/>
            <person name="Allen E.E."/>
        </authorList>
    </citation>
    <scope>NUCLEOTIDE SEQUENCE</scope>
    <source>
        <strain evidence="1">Hildebrandi</strain>
    </source>
</reference>